<accession>A0A9W9TPA9</accession>
<dbReference type="EMBL" id="JAPQKT010000004">
    <property type="protein sequence ID" value="KAJ5233303.1"/>
    <property type="molecule type" value="Genomic_DNA"/>
</dbReference>
<evidence type="ECO:0000256" key="4">
    <source>
        <dbReference type="ARBA" id="ARBA00023015"/>
    </source>
</evidence>
<keyword evidence="2" id="KW-0479">Metal-binding</keyword>
<dbReference type="CDD" id="cd12148">
    <property type="entry name" value="fungal_TF_MHR"/>
    <property type="match status" value="1"/>
</dbReference>
<dbReference type="GO" id="GO:0006351">
    <property type="term" value="P:DNA-templated transcription"/>
    <property type="evidence" value="ECO:0007669"/>
    <property type="project" value="InterPro"/>
</dbReference>
<gene>
    <name evidence="10" type="ORF">N7469_005069</name>
</gene>
<protein>
    <recommendedName>
        <fullName evidence="9">Xylanolytic transcriptional activator regulatory domain-containing protein</fullName>
    </recommendedName>
</protein>
<dbReference type="InterPro" id="IPR051615">
    <property type="entry name" value="Transcr_Regulatory_Elem"/>
</dbReference>
<evidence type="ECO:0000256" key="1">
    <source>
        <dbReference type="ARBA" id="ARBA00004123"/>
    </source>
</evidence>
<dbReference type="RefSeq" id="XP_056500803.1">
    <property type="nucleotide sequence ID" value="XM_056643989.1"/>
</dbReference>
<name>A0A9W9TPA9_PENCI</name>
<feature type="region of interest" description="Disordered" evidence="8">
    <location>
        <begin position="175"/>
        <end position="200"/>
    </location>
</feature>
<dbReference type="OrthoDB" id="2154091at2759"/>
<dbReference type="InterPro" id="IPR007219">
    <property type="entry name" value="XnlR_reg_dom"/>
</dbReference>
<dbReference type="SMART" id="SM00906">
    <property type="entry name" value="Fungal_trans"/>
    <property type="match status" value="1"/>
</dbReference>
<comment type="subcellular location">
    <subcellularLocation>
        <location evidence="1">Nucleus</location>
    </subcellularLocation>
</comment>
<keyword evidence="4" id="KW-0805">Transcription regulation</keyword>
<dbReference type="CDD" id="cd00067">
    <property type="entry name" value="GAL4"/>
    <property type="match status" value="1"/>
</dbReference>
<keyword evidence="11" id="KW-1185">Reference proteome</keyword>
<evidence type="ECO:0000256" key="2">
    <source>
        <dbReference type="ARBA" id="ARBA00022723"/>
    </source>
</evidence>
<evidence type="ECO:0000256" key="6">
    <source>
        <dbReference type="ARBA" id="ARBA00023163"/>
    </source>
</evidence>
<dbReference type="InterPro" id="IPR036864">
    <property type="entry name" value="Zn2-C6_fun-type_DNA-bd_sf"/>
</dbReference>
<dbReference type="AlphaFoldDB" id="A0A9W9TPA9"/>
<proteinExistence type="predicted"/>
<evidence type="ECO:0000256" key="8">
    <source>
        <dbReference type="SAM" id="MobiDB-lite"/>
    </source>
</evidence>
<dbReference type="Gene3D" id="4.10.240.10">
    <property type="entry name" value="Zn(2)-C6 fungal-type DNA-binding domain"/>
    <property type="match status" value="1"/>
</dbReference>
<organism evidence="10 11">
    <name type="scientific">Penicillium citrinum</name>
    <dbReference type="NCBI Taxonomy" id="5077"/>
    <lineage>
        <taxon>Eukaryota</taxon>
        <taxon>Fungi</taxon>
        <taxon>Dikarya</taxon>
        <taxon>Ascomycota</taxon>
        <taxon>Pezizomycotina</taxon>
        <taxon>Eurotiomycetes</taxon>
        <taxon>Eurotiomycetidae</taxon>
        <taxon>Eurotiales</taxon>
        <taxon>Aspergillaceae</taxon>
        <taxon>Penicillium</taxon>
    </lineage>
</organism>
<evidence type="ECO:0000259" key="9">
    <source>
        <dbReference type="SMART" id="SM00906"/>
    </source>
</evidence>
<keyword evidence="5" id="KW-0238">DNA-binding</keyword>
<feature type="compositionally biased region" description="Polar residues" evidence="8">
    <location>
        <begin position="181"/>
        <end position="192"/>
    </location>
</feature>
<keyword evidence="6" id="KW-0804">Transcription</keyword>
<evidence type="ECO:0000313" key="11">
    <source>
        <dbReference type="Proteomes" id="UP001147733"/>
    </source>
</evidence>
<feature type="region of interest" description="Disordered" evidence="8">
    <location>
        <begin position="118"/>
        <end position="158"/>
    </location>
</feature>
<evidence type="ECO:0000256" key="7">
    <source>
        <dbReference type="ARBA" id="ARBA00023242"/>
    </source>
</evidence>
<keyword evidence="3" id="KW-0862">Zinc</keyword>
<reference evidence="10" key="1">
    <citation type="submission" date="2022-11" db="EMBL/GenBank/DDBJ databases">
        <authorList>
            <person name="Petersen C."/>
        </authorList>
    </citation>
    <scope>NUCLEOTIDE SEQUENCE</scope>
    <source>
        <strain evidence="10">IBT 23319</strain>
    </source>
</reference>
<keyword evidence="7" id="KW-0539">Nucleus</keyword>
<dbReference type="GeneID" id="81383156"/>
<dbReference type="PANTHER" id="PTHR31313:SF77">
    <property type="entry name" value="ZN(II)2CYS6 TRANSCRIPTION FACTOR (EUROFUNG)"/>
    <property type="match status" value="1"/>
</dbReference>
<feature type="domain" description="Xylanolytic transcriptional activator regulatory" evidence="9">
    <location>
        <begin position="458"/>
        <end position="535"/>
    </location>
</feature>
<evidence type="ECO:0000313" key="10">
    <source>
        <dbReference type="EMBL" id="KAJ5233303.1"/>
    </source>
</evidence>
<dbReference type="GO" id="GO:0005634">
    <property type="term" value="C:nucleus"/>
    <property type="evidence" value="ECO:0007669"/>
    <property type="project" value="UniProtKB-SubCell"/>
</dbReference>
<dbReference type="GO" id="GO:0000981">
    <property type="term" value="F:DNA-binding transcription factor activity, RNA polymerase II-specific"/>
    <property type="evidence" value="ECO:0007669"/>
    <property type="project" value="InterPro"/>
</dbReference>
<dbReference type="Pfam" id="PF04082">
    <property type="entry name" value="Fungal_trans"/>
    <property type="match status" value="1"/>
</dbReference>
<dbReference type="Proteomes" id="UP001147733">
    <property type="component" value="Unassembled WGS sequence"/>
</dbReference>
<dbReference type="PANTHER" id="PTHR31313">
    <property type="entry name" value="TY1 ENHANCER ACTIVATOR"/>
    <property type="match status" value="1"/>
</dbReference>
<dbReference type="GO" id="GO:0003677">
    <property type="term" value="F:DNA binding"/>
    <property type="evidence" value="ECO:0007669"/>
    <property type="project" value="UniProtKB-KW"/>
</dbReference>
<reference evidence="10" key="2">
    <citation type="journal article" date="2023" name="IMA Fungus">
        <title>Comparative genomic study of the Penicillium genus elucidates a diverse pangenome and 15 lateral gene transfer events.</title>
        <authorList>
            <person name="Petersen C."/>
            <person name="Sorensen T."/>
            <person name="Nielsen M.R."/>
            <person name="Sondergaard T.E."/>
            <person name="Sorensen J.L."/>
            <person name="Fitzpatrick D.A."/>
            <person name="Frisvad J.C."/>
            <person name="Nielsen K.L."/>
        </authorList>
    </citation>
    <scope>NUCLEOTIDE SEQUENCE</scope>
    <source>
        <strain evidence="10">IBT 23319</strain>
    </source>
</reference>
<evidence type="ECO:0000256" key="3">
    <source>
        <dbReference type="ARBA" id="ARBA00022833"/>
    </source>
</evidence>
<comment type="caution">
    <text evidence="10">The sequence shown here is derived from an EMBL/GenBank/DDBJ whole genome shotgun (WGS) entry which is preliminary data.</text>
</comment>
<sequence>MAPKTSSKRRHASMACVPCRESKVKVRRCYDFSSITLLTPGDKCDGVEPVCSNCINKSRKCTYQSIDRRKLPLRIAIELLIARVDQLSGFIHENGLQPPFVPQDKEEALNEILDALGPAKSTSSREHDRLSNTAHDLTLEPAKLRTPMRPPSAPVNTNLPELQVTVACSPDEAIPGPLIPQISNSSPASVHNSDQKQADTPESILSNWDLDLAFGGSGASAPADMEQLIESTSGHDNLGLEVDGTDVSVDATIAPHASDDDSTLIDEPGTTDDIEGLIDDLSDRVGTLRIGRGGKTHFFGPTSTFNLRDMPHSDNFDSHRRLGAHGFDLHAPDRVEADREVPFALEEHLINLYFSWQDPSFHVVDRHLYENAKEKWFAMEDTSLYSEALRNAMCAIGAAFETRFHPSFVTFPKTLVDFFGDRARSLLEAELDFPSVATVQAMVILSSHEIGNGMDSRGWLYSGMAIRLSFDLALHIDMSSHVMKGVISAADADLRRTVFWAAYIVDHQLGFHLGRPFRTNMDDVTVGKPSQSPSAASYKWLPYEGPESLDHAFNTFDNTELVSEQLVSLCEIMAPCGYVLYTTSKIDKVSMQEFNERIVAELCRWKAKLPLSLQIDMNDHTTPYSPHVLLLHMQYHQNIIYSHRPWMSKSYLQPQPPKGPGYLHARQMCIQSAIAIAKILALYESRYTLRRINVKAVSITSSAVLLLLFAAVSNYPSHSKAHIVAHLGTCFRALDEFSLSWMNARRAKELLVTLQHQWELRTRSGKMYRRADGVTCPPNKRSRTSACGIPLSIHTEKSSNSCGPDAPLGIDGELDWMLMADGDLMSETCDRDLFGWDPTSAILEREGSYNR</sequence>
<dbReference type="InterPro" id="IPR001138">
    <property type="entry name" value="Zn2Cys6_DnaBD"/>
</dbReference>
<evidence type="ECO:0000256" key="5">
    <source>
        <dbReference type="ARBA" id="ARBA00023125"/>
    </source>
</evidence>
<dbReference type="GO" id="GO:0008270">
    <property type="term" value="F:zinc ion binding"/>
    <property type="evidence" value="ECO:0007669"/>
    <property type="project" value="InterPro"/>
</dbReference>